<sequence length="400" mass="45005">MEKTVFSSQNIGRYVIATSSTSIRRNIVKAPLSNKFVGLSLLLALFCVTAQAQVKDSISQQGSLNLSPRSYISYQSYRLETSEKPLAGYLSAERDNSIVIKNETIEGDDINRRYGKIRLITRSVNAFDGSALEVGYDEHGVGAYWLGSNNGRPLSIISGGEMYFYTNNRQNGLKMPMIINSAGHVGIGLENSRTKEQLHVNGNILTENNILISNRMKDETRLNLSIGAATDLSHMNLGTTSDHDLTLAASEKNVIRLHKEGYAVIYHRGHDSNVKISPDNVDRFSLFVNRGILTEDIALGPKNSWADYVFTKSYKRFSLAEVDNYITKNGHLPNMFTAEQIKDEGYSLHDMNVKLLEKVEELTLYAIEQDKKTKELEIHLEKYRSLEEKINLLEKSIQQN</sequence>
<feature type="coiled-coil region" evidence="1">
    <location>
        <begin position="369"/>
        <end position="396"/>
    </location>
</feature>
<dbReference type="STRING" id="1229276.DI53_0723"/>
<evidence type="ECO:0000313" key="2">
    <source>
        <dbReference type="EMBL" id="KGE15619.1"/>
    </source>
</evidence>
<evidence type="ECO:0000256" key="1">
    <source>
        <dbReference type="SAM" id="Coils"/>
    </source>
</evidence>
<proteinExistence type="predicted"/>
<accession>A0A0B8TA15</accession>
<dbReference type="RefSeq" id="WP_037495379.1">
    <property type="nucleotide sequence ID" value="NZ_JJMU01000010.1"/>
</dbReference>
<dbReference type="PATRIC" id="fig|1229276.3.peg.746"/>
<name>A0A0B8TA15_9SPHI</name>
<dbReference type="EMBL" id="JJMU01000010">
    <property type="protein sequence ID" value="KGE15619.1"/>
    <property type="molecule type" value="Genomic_DNA"/>
</dbReference>
<dbReference type="OrthoDB" id="657976at2"/>
<gene>
    <name evidence="2" type="ORF">DI53_0723</name>
</gene>
<dbReference type="AlphaFoldDB" id="A0A0B8TA15"/>
<keyword evidence="3" id="KW-1185">Reference proteome</keyword>
<organism evidence="2 3">
    <name type="scientific">Sphingobacterium deserti</name>
    <dbReference type="NCBI Taxonomy" id="1229276"/>
    <lineage>
        <taxon>Bacteria</taxon>
        <taxon>Pseudomonadati</taxon>
        <taxon>Bacteroidota</taxon>
        <taxon>Sphingobacteriia</taxon>
        <taxon>Sphingobacteriales</taxon>
        <taxon>Sphingobacteriaceae</taxon>
        <taxon>Sphingobacterium</taxon>
    </lineage>
</organism>
<reference evidence="3" key="1">
    <citation type="submission" date="2014-04" db="EMBL/GenBank/DDBJ databases">
        <title>Whole-Genome optical mapping and complete genome sequence of Sphingobacterium deserti sp. nov., a new spaces isolated from desert in the west of China.</title>
        <authorList>
            <person name="Teng C."/>
            <person name="Zhou Z."/>
            <person name="Li X."/>
            <person name="Chen M."/>
            <person name="Lin M."/>
            <person name="Wang L."/>
            <person name="Su S."/>
            <person name="Zhang C."/>
            <person name="Zhang W."/>
        </authorList>
    </citation>
    <scope>NUCLEOTIDE SEQUENCE [LARGE SCALE GENOMIC DNA]</scope>
    <source>
        <strain evidence="3">ACCC05744</strain>
    </source>
</reference>
<comment type="caution">
    <text evidence="2">The sequence shown here is derived from an EMBL/GenBank/DDBJ whole genome shotgun (WGS) entry which is preliminary data.</text>
</comment>
<dbReference type="Proteomes" id="UP000031802">
    <property type="component" value="Unassembled WGS sequence"/>
</dbReference>
<dbReference type="eggNOG" id="COG1044">
    <property type="taxonomic scope" value="Bacteria"/>
</dbReference>
<evidence type="ECO:0000313" key="3">
    <source>
        <dbReference type="Proteomes" id="UP000031802"/>
    </source>
</evidence>
<protein>
    <submittedName>
        <fullName evidence="2">Uncharacterized protein</fullName>
    </submittedName>
</protein>
<keyword evidence="1" id="KW-0175">Coiled coil</keyword>
<reference evidence="2 3" key="2">
    <citation type="journal article" date="2015" name="PLoS ONE">
        <title>Whole-Genome Optical Mapping and Finished Genome Sequence of Sphingobacterium deserti sp. nov., a New Species Isolated from the Western Desert of China.</title>
        <authorList>
            <person name="Teng C."/>
            <person name="Zhou Z."/>
            <person name="Molnar I."/>
            <person name="Li X."/>
            <person name="Tang R."/>
            <person name="Chen M."/>
            <person name="Wang L."/>
            <person name="Su S."/>
            <person name="Zhang W."/>
            <person name="Lin M."/>
        </authorList>
    </citation>
    <scope>NUCLEOTIDE SEQUENCE [LARGE SCALE GENOMIC DNA]</scope>
    <source>
        <strain evidence="3">ACCC05744</strain>
    </source>
</reference>